<dbReference type="InterPro" id="IPR042635">
    <property type="entry name" value="MEGF10/SREC1/2-like"/>
</dbReference>
<evidence type="ECO:0000259" key="4">
    <source>
        <dbReference type="PROSITE" id="PS50026"/>
    </source>
</evidence>
<proteinExistence type="predicted"/>
<keyword evidence="3" id="KW-0472">Membrane</keyword>
<dbReference type="PROSITE" id="PS00022">
    <property type="entry name" value="EGF_1"/>
    <property type="match status" value="1"/>
</dbReference>
<sequence length="302" mass="33420">MAVNVKKSVLSVSSGKECKMKCPDCLLQTGTCHHVTGWCSCPAGARGSNCDLECPHNKYGENCNNDCLCTNNGTCDPINGNCSCTPGWIGEDCSLPCPVGFYGLNCSFICNCTFTNEAHALSELSIMFLEGSLIAGLFLFVFFVFCIFKNVKRPTSRSRNERSSTTNVPRHSSSQKVIGFRFLNPNYELTDFLETFNKRSSERLPTANNCKKDEDSELGGEEFKIPDCDKASSKKKSNIAIYIDAELTKRESNGEVITPQIRYSKTGQIFCFSNGETNPEENVYADVEYGTRNSEKSEEAVK</sequence>
<comment type="caution">
    <text evidence="2">Lacks conserved residue(s) required for the propagation of feature annotation.</text>
</comment>
<dbReference type="EMBL" id="BMAV01004814">
    <property type="protein sequence ID" value="GFY45368.1"/>
    <property type="molecule type" value="Genomic_DNA"/>
</dbReference>
<keyword evidence="6" id="KW-1185">Reference proteome</keyword>
<dbReference type="GO" id="GO:0005044">
    <property type="term" value="F:scavenger receptor activity"/>
    <property type="evidence" value="ECO:0007669"/>
    <property type="project" value="InterPro"/>
</dbReference>
<evidence type="ECO:0000256" key="1">
    <source>
        <dbReference type="ARBA" id="ARBA00022536"/>
    </source>
</evidence>
<dbReference type="InterPro" id="IPR009030">
    <property type="entry name" value="Growth_fac_rcpt_cys_sf"/>
</dbReference>
<reference evidence="5" key="1">
    <citation type="submission" date="2020-08" db="EMBL/GenBank/DDBJ databases">
        <title>Multicomponent nature underlies the extraordinary mechanical properties of spider dragline silk.</title>
        <authorList>
            <person name="Kono N."/>
            <person name="Nakamura H."/>
            <person name="Mori M."/>
            <person name="Yoshida Y."/>
            <person name="Ohtoshi R."/>
            <person name="Malay A.D."/>
            <person name="Moran D.A.P."/>
            <person name="Tomita M."/>
            <person name="Numata K."/>
            <person name="Arakawa K."/>
        </authorList>
    </citation>
    <scope>NUCLEOTIDE SEQUENCE</scope>
</reference>
<accession>A0A8X6X1R0</accession>
<keyword evidence="2" id="KW-1015">Disulfide bond</keyword>
<dbReference type="SUPFAM" id="SSF57184">
    <property type="entry name" value="Growth factor receptor domain"/>
    <property type="match status" value="1"/>
</dbReference>
<dbReference type="Proteomes" id="UP000886998">
    <property type="component" value="Unassembled WGS sequence"/>
</dbReference>
<keyword evidence="3" id="KW-0812">Transmembrane</keyword>
<dbReference type="OrthoDB" id="6159318at2759"/>
<dbReference type="PROSITE" id="PS50026">
    <property type="entry name" value="EGF_3"/>
    <property type="match status" value="1"/>
</dbReference>
<dbReference type="PANTHER" id="PTHR24043:SF8">
    <property type="entry name" value="EGF-LIKE DOMAIN-CONTAINING PROTEIN"/>
    <property type="match status" value="1"/>
</dbReference>
<dbReference type="PANTHER" id="PTHR24043">
    <property type="entry name" value="SCAVENGER RECEPTOR CLASS F"/>
    <property type="match status" value="1"/>
</dbReference>
<keyword evidence="3" id="KW-1133">Transmembrane helix</keyword>
<gene>
    <name evidence="5" type="primary">AVEN_230073_1</name>
    <name evidence="5" type="ORF">TNIN_359201</name>
</gene>
<dbReference type="InterPro" id="IPR000742">
    <property type="entry name" value="EGF"/>
</dbReference>
<evidence type="ECO:0000256" key="2">
    <source>
        <dbReference type="PROSITE-ProRule" id="PRU00076"/>
    </source>
</evidence>
<evidence type="ECO:0000313" key="6">
    <source>
        <dbReference type="Proteomes" id="UP000886998"/>
    </source>
</evidence>
<comment type="caution">
    <text evidence="5">The sequence shown here is derived from an EMBL/GenBank/DDBJ whole genome shotgun (WGS) entry which is preliminary data.</text>
</comment>
<organism evidence="5 6">
    <name type="scientific">Trichonephila inaurata madagascariensis</name>
    <dbReference type="NCBI Taxonomy" id="2747483"/>
    <lineage>
        <taxon>Eukaryota</taxon>
        <taxon>Metazoa</taxon>
        <taxon>Ecdysozoa</taxon>
        <taxon>Arthropoda</taxon>
        <taxon>Chelicerata</taxon>
        <taxon>Arachnida</taxon>
        <taxon>Araneae</taxon>
        <taxon>Araneomorphae</taxon>
        <taxon>Entelegynae</taxon>
        <taxon>Araneoidea</taxon>
        <taxon>Nephilidae</taxon>
        <taxon>Trichonephila</taxon>
        <taxon>Trichonephila inaurata</taxon>
    </lineage>
</organism>
<feature type="disulfide bond" evidence="2">
    <location>
        <begin position="84"/>
        <end position="93"/>
    </location>
</feature>
<keyword evidence="1 2" id="KW-0245">EGF-like domain</keyword>
<evidence type="ECO:0000256" key="3">
    <source>
        <dbReference type="SAM" id="Phobius"/>
    </source>
</evidence>
<evidence type="ECO:0000313" key="5">
    <source>
        <dbReference type="EMBL" id="GFY45368.1"/>
    </source>
</evidence>
<feature type="transmembrane region" description="Helical" evidence="3">
    <location>
        <begin position="126"/>
        <end position="148"/>
    </location>
</feature>
<dbReference type="Gene3D" id="2.170.300.10">
    <property type="entry name" value="Tie2 ligand-binding domain superfamily"/>
    <property type="match status" value="1"/>
</dbReference>
<feature type="domain" description="EGF-like" evidence="4">
    <location>
        <begin position="64"/>
        <end position="94"/>
    </location>
</feature>
<name>A0A8X6X1R0_9ARAC</name>
<protein>
    <recommendedName>
        <fullName evidence="4">EGF-like domain-containing protein</fullName>
    </recommendedName>
</protein>
<dbReference type="AlphaFoldDB" id="A0A8X6X1R0"/>